<dbReference type="Proteomes" id="UP001497444">
    <property type="component" value="Chromosome 6"/>
</dbReference>
<evidence type="ECO:0000256" key="1">
    <source>
        <dbReference type="SAM" id="MobiDB-lite"/>
    </source>
</evidence>
<feature type="region of interest" description="Disordered" evidence="1">
    <location>
        <begin position="59"/>
        <end position="79"/>
    </location>
</feature>
<organism evidence="2 3">
    <name type="scientific">Sphagnum jensenii</name>
    <dbReference type="NCBI Taxonomy" id="128206"/>
    <lineage>
        <taxon>Eukaryota</taxon>
        <taxon>Viridiplantae</taxon>
        <taxon>Streptophyta</taxon>
        <taxon>Embryophyta</taxon>
        <taxon>Bryophyta</taxon>
        <taxon>Sphagnophytina</taxon>
        <taxon>Sphagnopsida</taxon>
        <taxon>Sphagnales</taxon>
        <taxon>Sphagnaceae</taxon>
        <taxon>Sphagnum</taxon>
    </lineage>
</organism>
<reference evidence="2" key="1">
    <citation type="submission" date="2024-02" db="EMBL/GenBank/DDBJ databases">
        <authorList>
            <consortium name="ELIXIR-Norway"/>
            <consortium name="Elixir Norway"/>
        </authorList>
    </citation>
    <scope>NUCLEOTIDE SEQUENCE</scope>
</reference>
<accession>A0ABP0X8R3</accession>
<feature type="compositionally biased region" description="Polar residues" evidence="1">
    <location>
        <begin position="62"/>
        <end position="74"/>
    </location>
</feature>
<name>A0ABP0X8R3_9BRYO</name>
<proteinExistence type="predicted"/>
<dbReference type="EMBL" id="OZ020101">
    <property type="protein sequence ID" value="CAK9275511.1"/>
    <property type="molecule type" value="Genomic_DNA"/>
</dbReference>
<gene>
    <name evidence="2" type="ORF">CSSPJE1EN1_LOCUS20989</name>
</gene>
<evidence type="ECO:0000313" key="2">
    <source>
        <dbReference type="EMBL" id="CAK9275511.1"/>
    </source>
</evidence>
<protein>
    <submittedName>
        <fullName evidence="2">Uncharacterized protein</fullName>
    </submittedName>
</protein>
<keyword evidence="3" id="KW-1185">Reference proteome</keyword>
<evidence type="ECO:0000313" key="3">
    <source>
        <dbReference type="Proteomes" id="UP001497444"/>
    </source>
</evidence>
<sequence length="92" mass="9844">MSNFVISIAIAKLQNRATQQEKRILQQQTAATGTRTKGHQKGLSVASSVGAVLLRVPKNGPGQIQATRHPSTAAGSYRSRHVSLAPEFAPLR</sequence>